<evidence type="ECO:0000256" key="1">
    <source>
        <dbReference type="ARBA" id="ARBA00004123"/>
    </source>
</evidence>
<reference evidence="8 9" key="1">
    <citation type="journal article" date="2005" name="PLoS Biol.">
        <title>The genomes of Oryza sativa: a history of duplications.</title>
        <authorList>
            <person name="Yu J."/>
            <person name="Wang J."/>
            <person name="Lin W."/>
            <person name="Li S."/>
            <person name="Li H."/>
            <person name="Zhou J."/>
            <person name="Ni P."/>
            <person name="Dong W."/>
            <person name="Hu S."/>
            <person name="Zeng C."/>
            <person name="Zhang J."/>
            <person name="Zhang Y."/>
            <person name="Li R."/>
            <person name="Xu Z."/>
            <person name="Li S."/>
            <person name="Li X."/>
            <person name="Zheng H."/>
            <person name="Cong L."/>
            <person name="Lin L."/>
            <person name="Yin J."/>
            <person name="Geng J."/>
            <person name="Li G."/>
            <person name="Shi J."/>
            <person name="Liu J."/>
            <person name="Lv H."/>
            <person name="Li J."/>
            <person name="Wang J."/>
            <person name="Deng Y."/>
            <person name="Ran L."/>
            <person name="Shi X."/>
            <person name="Wang X."/>
            <person name="Wu Q."/>
            <person name="Li C."/>
            <person name="Ren X."/>
            <person name="Wang J."/>
            <person name="Wang X."/>
            <person name="Li D."/>
            <person name="Liu D."/>
            <person name="Zhang X."/>
            <person name="Ji Z."/>
            <person name="Zhao W."/>
            <person name="Sun Y."/>
            <person name="Zhang Z."/>
            <person name="Bao J."/>
            <person name="Han Y."/>
            <person name="Dong L."/>
            <person name="Ji J."/>
            <person name="Chen P."/>
            <person name="Wu S."/>
            <person name="Liu J."/>
            <person name="Xiao Y."/>
            <person name="Bu D."/>
            <person name="Tan J."/>
            <person name="Yang L."/>
            <person name="Ye C."/>
            <person name="Zhang J."/>
            <person name="Xu J."/>
            <person name="Zhou Y."/>
            <person name="Yu Y."/>
            <person name="Zhang B."/>
            <person name="Zhuang S."/>
            <person name="Wei H."/>
            <person name="Liu B."/>
            <person name="Lei M."/>
            <person name="Yu H."/>
            <person name="Li Y."/>
            <person name="Xu H."/>
            <person name="Wei S."/>
            <person name="He X."/>
            <person name="Fang L."/>
            <person name="Zhang Z."/>
            <person name="Zhang Y."/>
            <person name="Huang X."/>
            <person name="Su Z."/>
            <person name="Tong W."/>
            <person name="Li J."/>
            <person name="Tong Z."/>
            <person name="Li S."/>
            <person name="Ye J."/>
            <person name="Wang L."/>
            <person name="Fang L."/>
            <person name="Lei T."/>
            <person name="Chen C."/>
            <person name="Chen H."/>
            <person name="Xu Z."/>
            <person name="Li H."/>
            <person name="Huang H."/>
            <person name="Zhang F."/>
            <person name="Xu H."/>
            <person name="Li N."/>
            <person name="Zhao C."/>
            <person name="Li S."/>
            <person name="Dong L."/>
            <person name="Huang Y."/>
            <person name="Li L."/>
            <person name="Xi Y."/>
            <person name="Qi Q."/>
            <person name="Li W."/>
            <person name="Zhang B."/>
            <person name="Hu W."/>
            <person name="Zhang Y."/>
            <person name="Tian X."/>
            <person name="Jiao Y."/>
            <person name="Liang X."/>
            <person name="Jin J."/>
            <person name="Gao L."/>
            <person name="Zheng W."/>
            <person name="Hao B."/>
            <person name="Liu S."/>
            <person name="Wang W."/>
            <person name="Yuan L."/>
            <person name="Cao M."/>
            <person name="McDermott J."/>
            <person name="Samudrala R."/>
            <person name="Wang J."/>
            <person name="Wong G.K."/>
            <person name="Yang H."/>
        </authorList>
    </citation>
    <scope>NUCLEOTIDE SEQUENCE [LARGE SCALE GENOMIC DNA]</scope>
    <source>
        <strain evidence="9">cv. 93-11</strain>
    </source>
</reference>
<dbReference type="Gene3D" id="3.30.40.10">
    <property type="entry name" value="Zinc/RING finger domain, C3HC4 (zinc finger)"/>
    <property type="match status" value="1"/>
</dbReference>
<evidence type="ECO:0000313" key="8">
    <source>
        <dbReference type="EMBL" id="EEC76812.1"/>
    </source>
</evidence>
<dbReference type="PANTHER" id="PTHR14571:SF9">
    <property type="entry name" value="HISTONE-LYSINE N-METHYLTRANSFERASE SET-26-RELATED"/>
    <property type="match status" value="1"/>
</dbReference>
<proteinExistence type="predicted"/>
<organism evidence="8 9">
    <name type="scientific">Oryza sativa subsp. indica</name>
    <name type="common">Rice</name>
    <dbReference type="NCBI Taxonomy" id="39946"/>
    <lineage>
        <taxon>Eukaryota</taxon>
        <taxon>Viridiplantae</taxon>
        <taxon>Streptophyta</taxon>
        <taxon>Embryophyta</taxon>
        <taxon>Tracheophyta</taxon>
        <taxon>Spermatophyta</taxon>
        <taxon>Magnoliopsida</taxon>
        <taxon>Liliopsida</taxon>
        <taxon>Poales</taxon>
        <taxon>Poaceae</taxon>
        <taxon>BOP clade</taxon>
        <taxon>Oryzoideae</taxon>
        <taxon>Oryzeae</taxon>
        <taxon>Oryzinae</taxon>
        <taxon>Oryza</taxon>
        <taxon>Oryza sativa</taxon>
    </lineage>
</organism>
<dbReference type="InterPro" id="IPR056065">
    <property type="entry name" value="DUF7648"/>
</dbReference>
<dbReference type="SMART" id="SM00249">
    <property type="entry name" value="PHD"/>
    <property type="match status" value="1"/>
</dbReference>
<dbReference type="InterPro" id="IPR013083">
    <property type="entry name" value="Znf_RING/FYVE/PHD"/>
</dbReference>
<dbReference type="AlphaFoldDB" id="B8AVS2"/>
<gene>
    <name evidence="8" type="ORF">OsI_14941</name>
</gene>
<feature type="region of interest" description="Disordered" evidence="6">
    <location>
        <begin position="874"/>
        <end position="1007"/>
    </location>
</feature>
<dbReference type="GO" id="GO:0008270">
    <property type="term" value="F:zinc ion binding"/>
    <property type="evidence" value="ECO:0007669"/>
    <property type="project" value="UniProtKB-KW"/>
</dbReference>
<feature type="region of interest" description="Disordered" evidence="6">
    <location>
        <begin position="291"/>
        <end position="310"/>
    </location>
</feature>
<name>B8AVS2_ORYSI</name>
<feature type="compositionally biased region" description="Basic and acidic residues" evidence="6">
    <location>
        <begin position="448"/>
        <end position="461"/>
    </location>
</feature>
<feature type="compositionally biased region" description="Polar residues" evidence="6">
    <location>
        <begin position="558"/>
        <end position="572"/>
    </location>
</feature>
<dbReference type="Pfam" id="PF24659">
    <property type="entry name" value="DUF7648"/>
    <property type="match status" value="1"/>
</dbReference>
<evidence type="ECO:0000259" key="7">
    <source>
        <dbReference type="SMART" id="SM00249"/>
    </source>
</evidence>
<feature type="region of interest" description="Disordered" evidence="6">
    <location>
        <begin position="227"/>
        <end position="282"/>
    </location>
</feature>
<feature type="compositionally biased region" description="Basic and acidic residues" evidence="6">
    <location>
        <begin position="376"/>
        <end position="385"/>
    </location>
</feature>
<feature type="region of interest" description="Disordered" evidence="6">
    <location>
        <begin position="485"/>
        <end position="600"/>
    </location>
</feature>
<dbReference type="HOGENOM" id="CLU_006671_0_0_1"/>
<dbReference type="InterPro" id="IPR011011">
    <property type="entry name" value="Znf_FYVE_PHD"/>
</dbReference>
<evidence type="ECO:0000313" key="9">
    <source>
        <dbReference type="Proteomes" id="UP000007015"/>
    </source>
</evidence>
<keyword evidence="2" id="KW-0479">Metal-binding</keyword>
<dbReference type="PROSITE" id="PS01359">
    <property type="entry name" value="ZF_PHD_1"/>
    <property type="match status" value="1"/>
</dbReference>
<evidence type="ECO:0000256" key="6">
    <source>
        <dbReference type="SAM" id="MobiDB-lite"/>
    </source>
</evidence>
<dbReference type="InterPro" id="IPR019786">
    <property type="entry name" value="Zinc_finger_PHD-type_CS"/>
</dbReference>
<keyword evidence="5" id="KW-0539">Nucleus</keyword>
<feature type="compositionally biased region" description="Basic and acidic residues" evidence="6">
    <location>
        <begin position="915"/>
        <end position="937"/>
    </location>
</feature>
<feature type="compositionally biased region" description="Basic and acidic residues" evidence="6">
    <location>
        <begin position="948"/>
        <end position="964"/>
    </location>
</feature>
<feature type="compositionally biased region" description="Basic and acidic residues" evidence="6">
    <location>
        <begin position="981"/>
        <end position="994"/>
    </location>
</feature>
<sequence length="1007" mass="111173">MKGGRLHRLERPPAAHTTATTPAPAPADDWGDGSWTVDCSCGITYDDGEEMVSCDECNVWVHTRCARYVRGVHISFSCHNCKAKRAPSSADEAEVAELLAELPTHRPRPLYRRWAEVPLPSRVHVHGLPGGTDTALFRSAAPSPVFSSTLWRCAGYVPKRFGFRYCEFPYWADDKDGANALFALAREKRKEKAETRFPLRLGAVHKDKNYVRTLSICGDKVDGVEHSVDDDAKRTSPPSDAKKRGTSISIVEPDTWDNGCEKKRDFDVPDSDDQHAKTNMVNSDLHVLVEAKKKRASSSERSGDKKCSASKEITGMLKKYEPKESKRLVISSGVATTAAVAEQEVHSRFVKGSVYEGLDGNQNVGLQTGVRSNGVVKRDDVKRSNGDVQSDAAPEKMNEGLDLQKQSNQTSNLLVVVGVPDLQTNQSESLTIKSEASTDNHERTEAIQFVSDERKSGKQDTAKLSTLQRHSSKLASDLVYQHPKSETQNPMHTIPEHPNSSLEPSSEETTVRLVKKDQTRLVSSADSENDFAKKSESSQDRTRSSDKVQLKGFVPSAPKSSQGSRTYVSSAKNRFIVPKEQSQKTSTEGNAPPGSLQGEVAPLHSRNKAMPLSFYQRKDKIHHRSIHITQDTSNSSASAELQSTETTASLSDEQLALLLHQQLNSSPRVPRVPRCHQASTMQMLHPTGASVFSKRSSAHGGRDQALVLKKRNKDDAWRDNDETKKTGKVSSVERRHRDSSTERVLAAKDSCKFTENIESEQRNRGICSTGAISGVGNDAPIDRGVSHDLPGLIEEIISKNTNITYGELCNAIRQHWGDLSKPNVENNAYPNYLHAVNDCLRNRNDWAHLVDQAAMSYQQHVSASELGVDMHKVNSGPPGADLSECCNLGTGHESKQRRKVEESDSLSADVLATEKTNKEAKRGPEDTNAESHHEILPRGKRKARKCRRLELKGRRVNDTRKRSSFDSASDDDDDTTLSDSSSDRNDTPMDKSLEDSFVIAKNADSSS</sequence>
<feature type="compositionally biased region" description="Basic and acidic residues" evidence="6">
    <location>
        <begin position="530"/>
        <end position="549"/>
    </location>
</feature>
<feature type="region of interest" description="Disordered" evidence="6">
    <location>
        <begin position="448"/>
        <end position="470"/>
    </location>
</feature>
<dbReference type="SUPFAM" id="SSF57903">
    <property type="entry name" value="FYVE/PHD zinc finger"/>
    <property type="match status" value="1"/>
</dbReference>
<dbReference type="InterPro" id="IPR001965">
    <property type="entry name" value="Znf_PHD"/>
</dbReference>
<accession>B8AVS2</accession>
<evidence type="ECO:0000256" key="2">
    <source>
        <dbReference type="ARBA" id="ARBA00022723"/>
    </source>
</evidence>
<feature type="region of interest" description="Disordered" evidence="6">
    <location>
        <begin position="1"/>
        <end position="29"/>
    </location>
</feature>
<protein>
    <recommendedName>
        <fullName evidence="7">Zinc finger PHD-type domain-containing protein</fullName>
    </recommendedName>
</protein>
<keyword evidence="4" id="KW-0862">Zinc</keyword>
<dbReference type="Gramene" id="BGIOSGA015553-TA">
    <property type="protein sequence ID" value="BGIOSGA015553-PA"/>
    <property type="gene ID" value="BGIOSGA015553"/>
</dbReference>
<evidence type="ECO:0000256" key="4">
    <source>
        <dbReference type="ARBA" id="ARBA00022833"/>
    </source>
</evidence>
<comment type="subcellular location">
    <subcellularLocation>
        <location evidence="1">Nucleus</location>
    </subcellularLocation>
</comment>
<feature type="compositionally biased region" description="Polar residues" evidence="6">
    <location>
        <begin position="498"/>
        <end position="508"/>
    </location>
</feature>
<feature type="domain" description="Zinc finger PHD-type" evidence="7">
    <location>
        <begin position="38"/>
        <end position="82"/>
    </location>
</feature>
<keyword evidence="3" id="KW-0863">Zinc-finger</keyword>
<dbReference type="Proteomes" id="UP000007015">
    <property type="component" value="Chromosome 4"/>
</dbReference>
<dbReference type="GO" id="GO:0005634">
    <property type="term" value="C:nucleus"/>
    <property type="evidence" value="ECO:0007669"/>
    <property type="project" value="UniProtKB-SubCell"/>
</dbReference>
<feature type="compositionally biased region" description="Basic residues" evidence="6">
    <location>
        <begin position="938"/>
        <end position="947"/>
    </location>
</feature>
<feature type="compositionally biased region" description="Basic and acidic residues" evidence="6">
    <location>
        <begin position="259"/>
        <end position="276"/>
    </location>
</feature>
<evidence type="ECO:0000256" key="3">
    <source>
        <dbReference type="ARBA" id="ARBA00022771"/>
    </source>
</evidence>
<dbReference type="PANTHER" id="PTHR14571">
    <property type="entry name" value="HISTONE-LYSINE N-METHYLTRANSFERASE SET-26-RELATED"/>
    <property type="match status" value="1"/>
</dbReference>
<evidence type="ECO:0000256" key="5">
    <source>
        <dbReference type="ARBA" id="ARBA00023242"/>
    </source>
</evidence>
<dbReference type="EMBL" id="CM000129">
    <property type="protein sequence ID" value="EEC76812.1"/>
    <property type="molecule type" value="Genomic_DNA"/>
</dbReference>
<keyword evidence="9" id="KW-1185">Reference proteome</keyword>
<feature type="compositionally biased region" description="Polar residues" evidence="6">
    <location>
        <begin position="360"/>
        <end position="371"/>
    </location>
</feature>
<feature type="region of interest" description="Disordered" evidence="6">
    <location>
        <begin position="627"/>
        <end position="647"/>
    </location>
</feature>
<dbReference type="OMA" id="MQMLHPT"/>
<feature type="region of interest" description="Disordered" evidence="6">
    <location>
        <begin position="360"/>
        <end position="397"/>
    </location>
</feature>
<feature type="compositionally biased region" description="Basic and acidic residues" evidence="6">
    <location>
        <begin position="291"/>
        <end position="309"/>
    </location>
</feature>